<dbReference type="EMBL" id="CM055100">
    <property type="protein sequence ID" value="KAJ7544811.1"/>
    <property type="molecule type" value="Genomic_DNA"/>
</dbReference>
<evidence type="ECO:0000313" key="1">
    <source>
        <dbReference type="EMBL" id="KAJ7544811.1"/>
    </source>
</evidence>
<dbReference type="Proteomes" id="UP001162992">
    <property type="component" value="Chromosome 9"/>
</dbReference>
<comment type="caution">
    <text evidence="1">The sequence shown here is derived from an EMBL/GenBank/DDBJ whole genome shotgun (WGS) entry which is preliminary data.</text>
</comment>
<gene>
    <name evidence="1" type="ORF">O6H91_09G094500</name>
</gene>
<reference evidence="2" key="1">
    <citation type="journal article" date="2024" name="Proc. Natl. Acad. Sci. U.S.A.">
        <title>Extraordinary preservation of gene collinearity over three hundred million years revealed in homosporous lycophytes.</title>
        <authorList>
            <person name="Li C."/>
            <person name="Wickell D."/>
            <person name="Kuo L.Y."/>
            <person name="Chen X."/>
            <person name="Nie B."/>
            <person name="Liao X."/>
            <person name="Peng D."/>
            <person name="Ji J."/>
            <person name="Jenkins J."/>
            <person name="Williams M."/>
            <person name="Shu S."/>
            <person name="Plott C."/>
            <person name="Barry K."/>
            <person name="Rajasekar S."/>
            <person name="Grimwood J."/>
            <person name="Han X."/>
            <person name="Sun S."/>
            <person name="Hou Z."/>
            <person name="He W."/>
            <person name="Dai G."/>
            <person name="Sun C."/>
            <person name="Schmutz J."/>
            <person name="Leebens-Mack J.H."/>
            <person name="Li F.W."/>
            <person name="Wang L."/>
        </authorList>
    </citation>
    <scope>NUCLEOTIDE SEQUENCE [LARGE SCALE GENOMIC DNA]</scope>
    <source>
        <strain evidence="2">cv. PW_Plant_1</strain>
    </source>
</reference>
<keyword evidence="2" id="KW-1185">Reference proteome</keyword>
<accession>A0ACC2CRY5</accession>
<name>A0ACC2CRY5_DIPCM</name>
<protein>
    <submittedName>
        <fullName evidence="1">Uncharacterized protein</fullName>
    </submittedName>
</protein>
<organism evidence="1 2">
    <name type="scientific">Diphasiastrum complanatum</name>
    <name type="common">Issler's clubmoss</name>
    <name type="synonym">Lycopodium complanatum</name>
    <dbReference type="NCBI Taxonomy" id="34168"/>
    <lineage>
        <taxon>Eukaryota</taxon>
        <taxon>Viridiplantae</taxon>
        <taxon>Streptophyta</taxon>
        <taxon>Embryophyta</taxon>
        <taxon>Tracheophyta</taxon>
        <taxon>Lycopodiopsida</taxon>
        <taxon>Lycopodiales</taxon>
        <taxon>Lycopodiaceae</taxon>
        <taxon>Lycopodioideae</taxon>
        <taxon>Diphasiastrum</taxon>
    </lineage>
</organism>
<sequence length="380" mass="41478">MALSLGSGTTTALRLAKSSSLLRPPAALCLKTHPSSSSSFWGLSPYRCQLSSAWRSHHCFRPAGGRKKSPSLLVLSKKKSGFAEIFLQKRMEQQELRRKGPKLKPGVISPRLPVPRHIPQPPYVNSPKVPKFSEKPQIQDTEGIACMRAACELAARVRDYAGTLVKPGVTTDEIDKAVHKMIIDAGAYPSPLGYGGFPKSVCTSVNECICHGIPDSRPLQDGDIINIDVTVYLNGYHGDTSKTFLCGNVDDEAKQLVEVTRECLEKAIAICGPGVEYNKIGKAIEAHADKYKYGVVQKFIGHGVGKIFHSAPTIFHFRNDAPGHMQVGETFTIEPMLTQGSIDDVMWDDKWTYVTADGSLSAQFEHSLLITNSGAEILTV</sequence>
<evidence type="ECO:0000313" key="2">
    <source>
        <dbReference type="Proteomes" id="UP001162992"/>
    </source>
</evidence>
<proteinExistence type="predicted"/>